<keyword evidence="3" id="KW-1185">Reference proteome</keyword>
<dbReference type="RefSeq" id="WP_004072292.1">
    <property type="nucleotide sequence ID" value="NZ_CM001488.1"/>
</dbReference>
<dbReference type="HOGENOM" id="CLU_2368307_0_0_7"/>
<dbReference type="EMBL" id="CM001488">
    <property type="protein sequence ID" value="EIM63231.1"/>
    <property type="molecule type" value="Genomic_DNA"/>
</dbReference>
<dbReference type="Proteomes" id="UP000005778">
    <property type="component" value="Chromosome"/>
</dbReference>
<dbReference type="STRING" id="879212.DespoDRAFT_01271"/>
<proteinExistence type="predicted"/>
<gene>
    <name evidence="1" type="ORF">DespoDRAFT_01271</name>
    <name evidence="2" type="ORF">DespoDRAFT_03742</name>
</gene>
<evidence type="ECO:0000313" key="1">
    <source>
        <dbReference type="EMBL" id="EIM63231.1"/>
    </source>
</evidence>
<evidence type="ECO:0000313" key="2">
    <source>
        <dbReference type="EMBL" id="EIM65477.1"/>
    </source>
</evidence>
<organism evidence="2 3">
    <name type="scientific">Desulfobacter postgatei 2ac9</name>
    <dbReference type="NCBI Taxonomy" id="879212"/>
    <lineage>
        <taxon>Bacteria</taxon>
        <taxon>Pseudomonadati</taxon>
        <taxon>Thermodesulfobacteriota</taxon>
        <taxon>Desulfobacteria</taxon>
        <taxon>Desulfobacterales</taxon>
        <taxon>Desulfobacteraceae</taxon>
        <taxon>Desulfobacter</taxon>
    </lineage>
</organism>
<evidence type="ECO:0000313" key="3">
    <source>
        <dbReference type="Proteomes" id="UP000005778"/>
    </source>
</evidence>
<name>I5B7L4_9BACT</name>
<accession>I5B7L4</accession>
<protein>
    <submittedName>
        <fullName evidence="2">Uncharacterized protein</fullName>
    </submittedName>
</protein>
<reference evidence="2 3" key="1">
    <citation type="submission" date="2011-09" db="EMBL/GenBank/DDBJ databases">
        <authorList>
            <consortium name="US DOE Joint Genome Institute (JGI-PGF)"/>
            <person name="Lucas S."/>
            <person name="Han J."/>
            <person name="Lapidus A."/>
            <person name="Cheng J.-F."/>
            <person name="Goodwin L."/>
            <person name="Pitluck S."/>
            <person name="Peters L."/>
            <person name="Land M.L."/>
            <person name="Hauser L."/>
            <person name="Orellana R."/>
            <person name="Lovley D."/>
            <person name="Woyke T.J."/>
        </authorList>
    </citation>
    <scope>NUCLEOTIDE SEQUENCE [LARGE SCALE GENOMIC DNA]</scope>
    <source>
        <strain evidence="2 3">2ac9</strain>
    </source>
</reference>
<dbReference type="EMBL" id="CM001488">
    <property type="protein sequence ID" value="EIM65477.1"/>
    <property type="molecule type" value="Genomic_DNA"/>
</dbReference>
<reference evidence="2 3" key="2">
    <citation type="submission" date="2012-02" db="EMBL/GenBank/DDBJ databases">
        <title>Improved High-Quality Draft sequence of Desulfobacter postgatei 2ac9.</title>
        <authorList>
            <consortium name="US DOE Joint Genome Institute"/>
            <person name="Lucas S."/>
            <person name="Han J."/>
            <person name="Lapidus A."/>
            <person name="Cheng J.-F."/>
            <person name="Goodwin L."/>
            <person name="Pitluck S."/>
            <person name="Peters L."/>
            <person name="Ovchinnikova G."/>
            <person name="Held B."/>
            <person name="Detter J.C."/>
            <person name="Han C."/>
            <person name="Tapia R."/>
            <person name="Land M."/>
            <person name="Hauser L."/>
            <person name="Kyrpides N."/>
            <person name="Ivanova N."/>
            <person name="Pagani I."/>
            <person name="Orellana R."/>
            <person name="Lovley D."/>
            <person name="Woyke T."/>
        </authorList>
    </citation>
    <scope>NUCLEOTIDE SEQUENCE [LARGE SCALE GENOMIC DNA]</scope>
    <source>
        <strain evidence="2 3">2ac9</strain>
    </source>
</reference>
<dbReference type="AlphaFoldDB" id="I5B7L4"/>
<sequence>MEKEQKIQEFAEKNGLTEAEATLVYVDGDPEQTMLNFSTLKGVKVGKVKEADQLRNDDHVNQTNDLLAQANEALKAGDVYKSIHLRRMAHGIQTQ</sequence>